<dbReference type="RefSeq" id="WP_003354868.1">
    <property type="nucleotide sequence ID" value="NZ_JH414760.1"/>
</dbReference>
<dbReference type="Proteomes" id="UP000011747">
    <property type="component" value="Unassembled WGS sequence"/>
</dbReference>
<evidence type="ECO:0000313" key="1">
    <source>
        <dbReference type="EMBL" id="EHL76055.1"/>
    </source>
</evidence>
<name>G9QNH0_9BACI</name>
<proteinExistence type="predicted"/>
<protein>
    <submittedName>
        <fullName evidence="1">Uncharacterized protein</fullName>
    </submittedName>
</protein>
<accession>G9QNH0</accession>
<dbReference type="EMBL" id="ACWF01000134">
    <property type="protein sequence ID" value="EHL76055.1"/>
    <property type="molecule type" value="Genomic_DNA"/>
</dbReference>
<keyword evidence="2" id="KW-1185">Reference proteome</keyword>
<comment type="caution">
    <text evidence="1">The sequence shown here is derived from an EMBL/GenBank/DDBJ whole genome shotgun (WGS) entry which is preliminary data.</text>
</comment>
<organism evidence="1 2">
    <name type="scientific">Bacillus smithii 7_3_47FAA</name>
    <dbReference type="NCBI Taxonomy" id="665952"/>
    <lineage>
        <taxon>Bacteria</taxon>
        <taxon>Bacillati</taxon>
        <taxon>Bacillota</taxon>
        <taxon>Bacilli</taxon>
        <taxon>Bacillales</taxon>
        <taxon>Bacillaceae</taxon>
        <taxon>Bacillus</taxon>
    </lineage>
</organism>
<sequence>MKWDTLIQDPTAVLVMKDFSSYLKSFYAPILNVDLKDQIEKATTGLDSLQKKLLWIQVFQQSQFPESLKMHFGEVEGYGRNSAVFLFQKEEWKQNEFNGKELQANSINIHFEVTVNLVGSSPGKVSSFSVHYEPNPYKSKKTYEGIPGYEKYTMLRSKRTKAFHQSVLNSDFSNEVSLRNGSNSILFVPLKDHTTFEGLIEELLQKMKNIEPYIDRMLQIK</sequence>
<dbReference type="PATRIC" id="fig|665952.3.peg.2671"/>
<reference evidence="1 2" key="1">
    <citation type="submission" date="2011-09" db="EMBL/GenBank/DDBJ databases">
        <title>The Genome Sequence of Bacillus smithii 7_3_47FAA.</title>
        <authorList>
            <consortium name="The Broad Institute Genome Sequencing Platform"/>
            <person name="Earl A."/>
            <person name="Ward D."/>
            <person name="Feldgarden M."/>
            <person name="Gevers D."/>
            <person name="Daigneault M."/>
            <person name="Strauss J."/>
            <person name="Allen-Vercoe E."/>
            <person name="Young S.K."/>
            <person name="Zeng Q."/>
            <person name="Gargeya S."/>
            <person name="Fitzgerald M."/>
            <person name="Haas B."/>
            <person name="Abouelleil A."/>
            <person name="Alvarado L."/>
            <person name="Arachchi H.M."/>
            <person name="Berlin A."/>
            <person name="Brown A."/>
            <person name="Chapman S.B."/>
            <person name="Chen Z."/>
            <person name="Dunbar C."/>
            <person name="Freedman E."/>
            <person name="Gearin G."/>
            <person name="Goldberg J."/>
            <person name="Griggs A."/>
            <person name="Gujja S."/>
            <person name="Heiman D."/>
            <person name="Howarth C."/>
            <person name="Larson L."/>
            <person name="Lui A."/>
            <person name="MacDonald P.J.P."/>
            <person name="Montmayeur A."/>
            <person name="Murphy C."/>
            <person name="Neiman D."/>
            <person name="Pearson M."/>
            <person name="Priest M."/>
            <person name="Roberts A."/>
            <person name="Saif S."/>
            <person name="Shea T."/>
            <person name="Shenoy N."/>
            <person name="Sisk P."/>
            <person name="Stolte C."/>
            <person name="Sykes S."/>
            <person name="Wortman J."/>
            <person name="Nusbaum C."/>
            <person name="Birren B."/>
        </authorList>
    </citation>
    <scope>NUCLEOTIDE SEQUENCE [LARGE SCALE GENOMIC DNA]</scope>
    <source>
        <strain evidence="1 2">7_3_47FAA</strain>
    </source>
</reference>
<dbReference type="HOGENOM" id="CLU_1248586_0_0_9"/>
<gene>
    <name evidence="1" type="ORF">HMPREF1015_02713</name>
</gene>
<dbReference type="AlphaFoldDB" id="G9QNH0"/>
<evidence type="ECO:0000313" key="2">
    <source>
        <dbReference type="Proteomes" id="UP000011747"/>
    </source>
</evidence>